<dbReference type="AlphaFoldDB" id="A0A5C6TTF8"/>
<dbReference type="OrthoDB" id="7773564at2"/>
<evidence type="ECO:0000313" key="2">
    <source>
        <dbReference type="Proteomes" id="UP000321249"/>
    </source>
</evidence>
<dbReference type="RefSeq" id="WP_147043099.1">
    <property type="nucleotide sequence ID" value="NZ_BAABIR010000004.1"/>
</dbReference>
<evidence type="ECO:0000313" key="1">
    <source>
        <dbReference type="EMBL" id="TXC63693.1"/>
    </source>
</evidence>
<organism evidence="1 2">
    <name type="scientific">Allosphingosinicella ginsenosidimutans</name>
    <dbReference type="NCBI Taxonomy" id="1176539"/>
    <lineage>
        <taxon>Bacteria</taxon>
        <taxon>Pseudomonadati</taxon>
        <taxon>Pseudomonadota</taxon>
        <taxon>Alphaproteobacteria</taxon>
        <taxon>Sphingomonadales</taxon>
        <taxon>Sphingomonadaceae</taxon>
        <taxon>Allosphingosinicella</taxon>
    </lineage>
</organism>
<comment type="caution">
    <text evidence="1">The sequence shown here is derived from an EMBL/GenBank/DDBJ whole genome shotgun (WGS) entry which is preliminary data.</text>
</comment>
<accession>A0A5C6TTF8</accession>
<keyword evidence="2" id="KW-1185">Reference proteome</keyword>
<dbReference type="EMBL" id="VOQQ01000001">
    <property type="protein sequence ID" value="TXC63693.1"/>
    <property type="molecule type" value="Genomic_DNA"/>
</dbReference>
<dbReference type="Proteomes" id="UP000321249">
    <property type="component" value="Unassembled WGS sequence"/>
</dbReference>
<dbReference type="Pfam" id="PF20121">
    <property type="entry name" value="DUF6511"/>
    <property type="match status" value="1"/>
</dbReference>
<proteinExistence type="predicted"/>
<protein>
    <submittedName>
        <fullName evidence="1">Uncharacterized protein</fullName>
    </submittedName>
</protein>
<reference evidence="1 2" key="1">
    <citation type="journal article" date="2015" name="J. Microbiol.">
        <title>Sphingosinicella ginsenosidimutans sp. nov., with ginsenoside converting activity.</title>
        <authorList>
            <person name="Kim J.K."/>
            <person name="Kang M.S."/>
            <person name="Park S.C."/>
            <person name="Kim K.M."/>
            <person name="Choi K."/>
            <person name="Yoon M.H."/>
            <person name="Im W.T."/>
        </authorList>
    </citation>
    <scope>NUCLEOTIDE SEQUENCE [LARGE SCALE GENOMIC DNA]</scope>
    <source>
        <strain evidence="1 2">BS-11</strain>
    </source>
</reference>
<gene>
    <name evidence="1" type="ORF">FRZ32_08500</name>
</gene>
<sequence length="124" mass="13523">MASVASTGLGQIPIEQCPVCLRQSRGFGFRDPTLPGAPYFEACCLAHLDTAIHHWRTGQVLEPMKYERVALDLASDKAGEYLESLGKTDLATLTQEEWRGLLALIYATTSEAVGRLVAENAVPF</sequence>
<dbReference type="InterPro" id="IPR045422">
    <property type="entry name" value="DUF6511"/>
</dbReference>
<name>A0A5C6TTF8_9SPHN</name>